<evidence type="ECO:0000313" key="2">
    <source>
        <dbReference type="Proteomes" id="UP001140234"/>
    </source>
</evidence>
<dbReference type="Proteomes" id="UP001140234">
    <property type="component" value="Unassembled WGS sequence"/>
</dbReference>
<comment type="caution">
    <text evidence="1">The sequence shown here is derived from an EMBL/GenBank/DDBJ whole genome shotgun (WGS) entry which is preliminary data.</text>
</comment>
<protein>
    <submittedName>
        <fullName evidence="1">Uncharacterized protein</fullName>
    </submittedName>
</protein>
<accession>A0ACC1K223</accession>
<evidence type="ECO:0000313" key="1">
    <source>
        <dbReference type="EMBL" id="KAJ2771826.1"/>
    </source>
</evidence>
<organism evidence="1 2">
    <name type="scientific">Coemansia nantahalensis</name>
    <dbReference type="NCBI Taxonomy" id="2789366"/>
    <lineage>
        <taxon>Eukaryota</taxon>
        <taxon>Fungi</taxon>
        <taxon>Fungi incertae sedis</taxon>
        <taxon>Zoopagomycota</taxon>
        <taxon>Kickxellomycotina</taxon>
        <taxon>Kickxellomycetes</taxon>
        <taxon>Kickxellales</taxon>
        <taxon>Kickxellaceae</taxon>
        <taxon>Coemansia</taxon>
    </lineage>
</organism>
<proteinExistence type="predicted"/>
<name>A0ACC1K223_9FUNG</name>
<keyword evidence="2" id="KW-1185">Reference proteome</keyword>
<dbReference type="EMBL" id="JANBUJ010000471">
    <property type="protein sequence ID" value="KAJ2771826.1"/>
    <property type="molecule type" value="Genomic_DNA"/>
</dbReference>
<feature type="non-terminal residue" evidence="1">
    <location>
        <position position="56"/>
    </location>
</feature>
<sequence>MDYFCCDVYINTAPAAASRGELDTWHARLASFIAKHTTGFVWNREPLQLFVDTRSK</sequence>
<gene>
    <name evidence="1" type="ORF">IWQ57_002032</name>
</gene>
<reference evidence="1" key="1">
    <citation type="submission" date="2022-07" db="EMBL/GenBank/DDBJ databases">
        <title>Phylogenomic reconstructions and comparative analyses of Kickxellomycotina fungi.</title>
        <authorList>
            <person name="Reynolds N.K."/>
            <person name="Stajich J.E."/>
            <person name="Barry K."/>
            <person name="Grigoriev I.V."/>
            <person name="Crous P."/>
            <person name="Smith M.E."/>
        </authorList>
    </citation>
    <scope>NUCLEOTIDE SEQUENCE</scope>
    <source>
        <strain evidence="1">CBS 109366</strain>
    </source>
</reference>